<feature type="domain" description="HTH gntR-type" evidence="4">
    <location>
        <begin position="3"/>
        <end position="70"/>
    </location>
</feature>
<reference evidence="6" key="1">
    <citation type="submission" date="2016-05" db="EMBL/GenBank/DDBJ databases">
        <title>Paenibacillus oryzae. sp. nov., isolated from the rice root.</title>
        <authorList>
            <person name="Zhang J."/>
            <person name="Zhang X."/>
        </authorList>
    </citation>
    <scope>NUCLEOTIDE SEQUENCE [LARGE SCALE GENOMIC DNA]</scope>
    <source>
        <strain evidence="6">KCTC13222</strain>
    </source>
</reference>
<proteinExistence type="predicted"/>
<name>A0A1C0ZUK7_9BACL</name>
<dbReference type="EMBL" id="LYPC01000027">
    <property type="protein sequence ID" value="OCT11786.1"/>
    <property type="molecule type" value="Genomic_DNA"/>
</dbReference>
<dbReference type="InterPro" id="IPR011711">
    <property type="entry name" value="GntR_C"/>
</dbReference>
<dbReference type="SMART" id="SM00345">
    <property type="entry name" value="HTH_GNTR"/>
    <property type="match status" value="1"/>
</dbReference>
<dbReference type="OrthoDB" id="9781630at2"/>
<dbReference type="Proteomes" id="UP000093309">
    <property type="component" value="Unassembled WGS sequence"/>
</dbReference>
<dbReference type="InterPro" id="IPR008920">
    <property type="entry name" value="TF_FadR/GntR_C"/>
</dbReference>
<dbReference type="GO" id="GO:0003700">
    <property type="term" value="F:DNA-binding transcription factor activity"/>
    <property type="evidence" value="ECO:0007669"/>
    <property type="project" value="InterPro"/>
</dbReference>
<keyword evidence="1" id="KW-0805">Transcription regulation</keyword>
<gene>
    <name evidence="5" type="ORF">A8709_28360</name>
</gene>
<evidence type="ECO:0000313" key="5">
    <source>
        <dbReference type="EMBL" id="OCT11786.1"/>
    </source>
</evidence>
<accession>A0A1C0ZUK7</accession>
<evidence type="ECO:0000259" key="4">
    <source>
        <dbReference type="PROSITE" id="PS50949"/>
    </source>
</evidence>
<evidence type="ECO:0000313" key="6">
    <source>
        <dbReference type="Proteomes" id="UP000093309"/>
    </source>
</evidence>
<dbReference type="AlphaFoldDB" id="A0A1C0ZUK7"/>
<keyword evidence="2" id="KW-0238">DNA-binding</keyword>
<dbReference type="PROSITE" id="PS50949">
    <property type="entry name" value="HTH_GNTR"/>
    <property type="match status" value="1"/>
</dbReference>
<dbReference type="GO" id="GO:0003677">
    <property type="term" value="F:DNA binding"/>
    <property type="evidence" value="ECO:0007669"/>
    <property type="project" value="UniProtKB-KW"/>
</dbReference>
<dbReference type="Pfam" id="PF07729">
    <property type="entry name" value="FCD"/>
    <property type="match status" value="1"/>
</dbReference>
<dbReference type="Gene3D" id="1.20.120.530">
    <property type="entry name" value="GntR ligand-binding domain-like"/>
    <property type="match status" value="1"/>
</dbReference>
<keyword evidence="6" id="KW-1185">Reference proteome</keyword>
<evidence type="ECO:0000256" key="3">
    <source>
        <dbReference type="ARBA" id="ARBA00023163"/>
    </source>
</evidence>
<keyword evidence="3" id="KW-0804">Transcription</keyword>
<dbReference type="Gene3D" id="1.10.10.10">
    <property type="entry name" value="Winged helix-like DNA-binding domain superfamily/Winged helix DNA-binding domain"/>
    <property type="match status" value="1"/>
</dbReference>
<dbReference type="SUPFAM" id="SSF46785">
    <property type="entry name" value="Winged helix' DNA-binding domain"/>
    <property type="match status" value="1"/>
</dbReference>
<evidence type="ECO:0000256" key="2">
    <source>
        <dbReference type="ARBA" id="ARBA00023125"/>
    </source>
</evidence>
<evidence type="ECO:0000256" key="1">
    <source>
        <dbReference type="ARBA" id="ARBA00023015"/>
    </source>
</evidence>
<dbReference type="SMART" id="SM00895">
    <property type="entry name" value="FCD"/>
    <property type="match status" value="1"/>
</dbReference>
<dbReference type="RefSeq" id="WP_065855470.1">
    <property type="nucleotide sequence ID" value="NZ_LYPC01000027.1"/>
</dbReference>
<comment type="caution">
    <text evidence="5">The sequence shown here is derived from an EMBL/GenBank/DDBJ whole genome shotgun (WGS) entry which is preliminary data.</text>
</comment>
<dbReference type="PANTHER" id="PTHR43537:SF53">
    <property type="entry name" value="HTH-TYPE TRANSCRIPTIONAL REPRESSOR NANR"/>
    <property type="match status" value="1"/>
</dbReference>
<dbReference type="Pfam" id="PF00392">
    <property type="entry name" value="GntR"/>
    <property type="match status" value="1"/>
</dbReference>
<protein>
    <submittedName>
        <fullName evidence="5">GntR family transcriptional regulator</fullName>
    </submittedName>
</protein>
<dbReference type="InterPro" id="IPR036390">
    <property type="entry name" value="WH_DNA-bd_sf"/>
</dbReference>
<dbReference type="SUPFAM" id="SSF48008">
    <property type="entry name" value="GntR ligand-binding domain-like"/>
    <property type="match status" value="1"/>
</dbReference>
<dbReference type="CDD" id="cd07377">
    <property type="entry name" value="WHTH_GntR"/>
    <property type="match status" value="1"/>
</dbReference>
<sequence>MLQANELEMYTAIKDAIIEQKLRPNMQLVEEVLAESFGVSRTPVRNVLRRLASEKLVTVIPYKGTFVACPSAHEAKEVFEMRRVIEAAAIRKASSKLTEEQFSQLAIMLDDEHEAHHQGDLLGALRITGDFHLRIAEIAGNYYYYRYLEELVSLTYVIIAFYGMKKNRYCHDHEQILTALRDGNVDDAENFMVEHLREIEASLDFEEHEAKTQSLTDIFKSRSHAPLRR</sequence>
<dbReference type="InterPro" id="IPR000524">
    <property type="entry name" value="Tscrpt_reg_HTH_GntR"/>
</dbReference>
<organism evidence="5 6">
    <name type="scientific">Paenibacillus pectinilyticus</name>
    <dbReference type="NCBI Taxonomy" id="512399"/>
    <lineage>
        <taxon>Bacteria</taxon>
        <taxon>Bacillati</taxon>
        <taxon>Bacillota</taxon>
        <taxon>Bacilli</taxon>
        <taxon>Bacillales</taxon>
        <taxon>Paenibacillaceae</taxon>
        <taxon>Paenibacillus</taxon>
    </lineage>
</organism>
<dbReference type="STRING" id="512399.A8709_28360"/>
<dbReference type="PANTHER" id="PTHR43537">
    <property type="entry name" value="TRANSCRIPTIONAL REGULATOR, GNTR FAMILY"/>
    <property type="match status" value="1"/>
</dbReference>
<dbReference type="InterPro" id="IPR036388">
    <property type="entry name" value="WH-like_DNA-bd_sf"/>
</dbReference>